<sequence>RSDSLAHTSLSGRIEGRELRALLRRQAPNEQPTRLGFAVVWSDSLIEGRILPDLGTWHVNADNRIAYGRGRRITADLELTRGDQRLVLHTVPAPGFTDGVRLDIAGIDIARTLQLLPEAPPVGGTLATRMELGLSSDSLSVQGSVTAAGVTYDGARFGDVGIGASYAQGSIRQADALLTLDADTLLTARARYGGGEPLEAECTVPGLPLQRLDPLLPADLLRLAGTLHGRIRMYGEPEAPRFDGGISFAQAQFRVPMIGTTFRLAGDTVRLDGRRVAFDRFTLLAPNGRPFTIDGTVDLTDLARTTADLQLRASDFQFLDVARKQRTAVYGTGYLDLNASVRGPLDALTVRGRLALLRGTELTY</sequence>
<feature type="non-terminal residue" evidence="6">
    <location>
        <position position="1"/>
    </location>
</feature>
<keyword evidence="3" id="KW-1133">Transmembrane helix</keyword>
<dbReference type="EMBL" id="AJWY01011831">
    <property type="protein sequence ID" value="EKC51653.1"/>
    <property type="molecule type" value="Genomic_DNA"/>
</dbReference>
<evidence type="ECO:0000256" key="4">
    <source>
        <dbReference type="ARBA" id="ARBA00023136"/>
    </source>
</evidence>
<accession>K1S1Y4</accession>
<feature type="domain" description="Translocation and assembly module TamB C-terminal" evidence="5">
    <location>
        <begin position="286"/>
        <end position="362"/>
    </location>
</feature>
<comment type="subcellular location">
    <subcellularLocation>
        <location evidence="1">Membrane</location>
        <topology evidence="1">Single-pass membrane protein</topology>
    </subcellularLocation>
</comment>
<evidence type="ECO:0000259" key="5">
    <source>
        <dbReference type="Pfam" id="PF04357"/>
    </source>
</evidence>
<dbReference type="PANTHER" id="PTHR36985">
    <property type="entry name" value="TRANSLOCATION AND ASSEMBLY MODULE SUBUNIT TAMB"/>
    <property type="match status" value="1"/>
</dbReference>
<dbReference type="PANTHER" id="PTHR36985:SF1">
    <property type="entry name" value="TRANSLOCATION AND ASSEMBLY MODULE SUBUNIT TAMB"/>
    <property type="match status" value="1"/>
</dbReference>
<evidence type="ECO:0000256" key="2">
    <source>
        <dbReference type="ARBA" id="ARBA00022692"/>
    </source>
</evidence>
<dbReference type="InterPro" id="IPR007452">
    <property type="entry name" value="TamB_C"/>
</dbReference>
<keyword evidence="2" id="KW-0812">Transmembrane</keyword>
<name>K1S1Y4_9ZZZZ</name>
<gene>
    <name evidence="6" type="ORF">LEA_17287</name>
</gene>
<dbReference type="GO" id="GO:0005886">
    <property type="term" value="C:plasma membrane"/>
    <property type="evidence" value="ECO:0007669"/>
    <property type="project" value="InterPro"/>
</dbReference>
<protein>
    <recommendedName>
        <fullName evidence="5">Translocation and assembly module TamB C-terminal domain-containing protein</fullName>
    </recommendedName>
</protein>
<keyword evidence="4" id="KW-0472">Membrane</keyword>
<organism evidence="6">
    <name type="scientific">human gut metagenome</name>
    <dbReference type="NCBI Taxonomy" id="408170"/>
    <lineage>
        <taxon>unclassified sequences</taxon>
        <taxon>metagenomes</taxon>
        <taxon>organismal metagenomes</taxon>
    </lineage>
</organism>
<dbReference type="Pfam" id="PF04357">
    <property type="entry name" value="TamB"/>
    <property type="match status" value="1"/>
</dbReference>
<proteinExistence type="predicted"/>
<reference evidence="6" key="1">
    <citation type="journal article" date="2013" name="Environ. Microbiol.">
        <title>Microbiota from the distal guts of lean and obese adolescents exhibit partial functional redundancy besides clear differences in community structure.</title>
        <authorList>
            <person name="Ferrer M."/>
            <person name="Ruiz A."/>
            <person name="Lanza F."/>
            <person name="Haange S.B."/>
            <person name="Oberbach A."/>
            <person name="Till H."/>
            <person name="Bargiela R."/>
            <person name="Campoy C."/>
            <person name="Segura M.T."/>
            <person name="Richter M."/>
            <person name="von Bergen M."/>
            <person name="Seifert J."/>
            <person name="Suarez A."/>
        </authorList>
    </citation>
    <scope>NUCLEOTIDE SEQUENCE</scope>
</reference>
<evidence type="ECO:0000313" key="6">
    <source>
        <dbReference type="EMBL" id="EKC51653.1"/>
    </source>
</evidence>
<evidence type="ECO:0000256" key="1">
    <source>
        <dbReference type="ARBA" id="ARBA00004167"/>
    </source>
</evidence>
<feature type="non-terminal residue" evidence="6">
    <location>
        <position position="364"/>
    </location>
</feature>
<comment type="caution">
    <text evidence="6">The sequence shown here is derived from an EMBL/GenBank/DDBJ whole genome shotgun (WGS) entry which is preliminary data.</text>
</comment>
<dbReference type="GO" id="GO:0009306">
    <property type="term" value="P:protein secretion"/>
    <property type="evidence" value="ECO:0007669"/>
    <property type="project" value="InterPro"/>
</dbReference>
<evidence type="ECO:0000256" key="3">
    <source>
        <dbReference type="ARBA" id="ARBA00022989"/>
    </source>
</evidence>
<dbReference type="AlphaFoldDB" id="K1S1Y4"/>